<proteinExistence type="predicted"/>
<evidence type="ECO:0000313" key="1">
    <source>
        <dbReference type="EMBL" id="MBO0936848.1"/>
    </source>
</evidence>
<dbReference type="AlphaFoldDB" id="A0A939K4L7"/>
<accession>A0A939K4L7</accession>
<sequence length="237" mass="26472">MKLSLKLLIALTLTLIVGMFGAAISMRRQYDLLDKSDPYARWQKKSLPAFSVVEITGPSSAMVQIEPGKTSRLLIDSSLNHSGKDGYTYRVQHDTLFMHMTPVTDWNFRPEDDDDNWHGVQYVVQVPSLKALLTVNAYCQLCDVITPTLTLQQRGIGGRLTLNHVQTKYLTASLSGRNQLTFQEFNNQIAQANITVRDSARLHQYSNFSNGLTLQADSTAQLRLTGKALRQAKGGVK</sequence>
<evidence type="ECO:0000313" key="2">
    <source>
        <dbReference type="Proteomes" id="UP000664034"/>
    </source>
</evidence>
<protein>
    <submittedName>
        <fullName evidence="1">Uncharacterized protein</fullName>
    </submittedName>
</protein>
<keyword evidence="2" id="KW-1185">Reference proteome</keyword>
<gene>
    <name evidence="1" type="ORF">J2I47_09860</name>
</gene>
<dbReference type="RefSeq" id="WP_207364406.1">
    <property type="nucleotide sequence ID" value="NZ_JAFMYV010000004.1"/>
</dbReference>
<reference evidence="1" key="1">
    <citation type="submission" date="2021-03" db="EMBL/GenBank/DDBJ databases">
        <title>Fibrella sp. HMF5335 genome sequencing and assembly.</title>
        <authorList>
            <person name="Kang H."/>
            <person name="Kim H."/>
            <person name="Bae S."/>
            <person name="Joh K."/>
        </authorList>
    </citation>
    <scope>NUCLEOTIDE SEQUENCE</scope>
    <source>
        <strain evidence="1">HMF5335</strain>
    </source>
</reference>
<dbReference type="Proteomes" id="UP000664034">
    <property type="component" value="Unassembled WGS sequence"/>
</dbReference>
<dbReference type="EMBL" id="JAFMYV010000004">
    <property type="protein sequence ID" value="MBO0936848.1"/>
    <property type="molecule type" value="Genomic_DNA"/>
</dbReference>
<comment type="caution">
    <text evidence="1">The sequence shown here is derived from an EMBL/GenBank/DDBJ whole genome shotgun (WGS) entry which is preliminary data.</text>
</comment>
<organism evidence="1 2">
    <name type="scientific">Fibrella rubiginis</name>
    <dbReference type="NCBI Taxonomy" id="2817060"/>
    <lineage>
        <taxon>Bacteria</taxon>
        <taxon>Pseudomonadati</taxon>
        <taxon>Bacteroidota</taxon>
        <taxon>Cytophagia</taxon>
        <taxon>Cytophagales</taxon>
        <taxon>Spirosomataceae</taxon>
        <taxon>Fibrella</taxon>
    </lineage>
</organism>
<name>A0A939K4L7_9BACT</name>
<dbReference type="Gene3D" id="2.160.20.120">
    <property type="match status" value="1"/>
</dbReference>